<reference evidence="1 2" key="1">
    <citation type="submission" date="2016-10" db="EMBL/GenBank/DDBJ databases">
        <authorList>
            <person name="de Groot N.N."/>
        </authorList>
    </citation>
    <scope>NUCLEOTIDE SEQUENCE [LARGE SCALE GENOMIC DNA]</scope>
    <source>
        <strain evidence="1 2">DSM 16619</strain>
    </source>
</reference>
<proteinExistence type="predicted"/>
<sequence length="179" mass="19741">MALTEANFLPSLQASCSIPFVLQAVHDIPGAPPGAYWDGGLTDYHLHLRYRTLDAIENIAIHPSGYCAGGQKRSNAPGGLVLYPHFQQNVVPGWLDKGLRWRHGATPALDRMVVLSPHPDWVRTLPNAKLPDRNDFRHYGTDLAGRVRAWSAATAASRQLADEFAEWLHRPDPAAVLPL</sequence>
<gene>
    <name evidence="1" type="ORF">SAMN05192589_110131</name>
</gene>
<dbReference type="InterPro" id="IPR016035">
    <property type="entry name" value="Acyl_Trfase/lysoPLipase"/>
</dbReference>
<dbReference type="EMBL" id="FMZC01000010">
    <property type="protein sequence ID" value="SDD92517.1"/>
    <property type="molecule type" value="Genomic_DNA"/>
</dbReference>
<dbReference type="SUPFAM" id="SSF52151">
    <property type="entry name" value="FabD/lysophospholipase-like"/>
    <property type="match status" value="1"/>
</dbReference>
<dbReference type="STRING" id="187868.SAMN05192589_110131"/>
<organism evidence="1 2">
    <name type="scientific">Paracidovorax valerianellae</name>
    <dbReference type="NCBI Taxonomy" id="187868"/>
    <lineage>
        <taxon>Bacteria</taxon>
        <taxon>Pseudomonadati</taxon>
        <taxon>Pseudomonadota</taxon>
        <taxon>Betaproteobacteria</taxon>
        <taxon>Burkholderiales</taxon>
        <taxon>Comamonadaceae</taxon>
        <taxon>Paracidovorax</taxon>
    </lineage>
</organism>
<accession>A0A1G6YS80</accession>
<name>A0A1G6YS80_9BURK</name>
<dbReference type="Proteomes" id="UP000198781">
    <property type="component" value="Unassembled WGS sequence"/>
</dbReference>
<keyword evidence="2" id="KW-1185">Reference proteome</keyword>
<evidence type="ECO:0000313" key="2">
    <source>
        <dbReference type="Proteomes" id="UP000198781"/>
    </source>
</evidence>
<evidence type="ECO:0000313" key="1">
    <source>
        <dbReference type="EMBL" id="SDD92517.1"/>
    </source>
</evidence>
<evidence type="ECO:0008006" key="3">
    <source>
        <dbReference type="Google" id="ProtNLM"/>
    </source>
</evidence>
<dbReference type="AlphaFoldDB" id="A0A1G6YS80"/>
<protein>
    <recommendedName>
        <fullName evidence="3">Patatin-like phospholipase</fullName>
    </recommendedName>
</protein>